<evidence type="ECO:0000313" key="3">
    <source>
        <dbReference type="Proteomes" id="UP001481413"/>
    </source>
</evidence>
<dbReference type="RefSeq" id="WP_353294326.1">
    <property type="nucleotide sequence ID" value="NZ_BAABWH010000003.1"/>
</dbReference>
<reference evidence="2 3" key="1">
    <citation type="submission" date="2024-04" db="EMBL/GenBank/DDBJ databases">
        <title>Draft genome sequence of Thalassolituus maritimus NBRC 116585.</title>
        <authorList>
            <person name="Miyakawa T."/>
            <person name="Kusuya Y."/>
            <person name="Miura T."/>
        </authorList>
    </citation>
    <scope>NUCLEOTIDE SEQUENCE [LARGE SCALE GENOMIC DNA]</scope>
    <source>
        <strain evidence="2 3">5NW40-0001</strain>
    </source>
</reference>
<proteinExistence type="predicted"/>
<sequence>MNMEIQAALDVADETDSFLQITDVIYDKEADNGFDSLNDAEKTVFCLDQLLREMENGGFVQFIHHEAGAKAEDTLEALERIKAPVSAGLLDQIIALFPDRAVPADEDDRIDAFDQIESEHADEIAALDDRFYDSGENLVLLTLRFVQKNLKDFH</sequence>
<comment type="caution">
    <text evidence="2">The sequence shown here is derived from an EMBL/GenBank/DDBJ whole genome shotgun (WGS) entry which is preliminary data.</text>
</comment>
<dbReference type="Gene3D" id="1.20.1420.60">
    <property type="match status" value="1"/>
</dbReference>
<keyword evidence="3" id="KW-1185">Reference proteome</keyword>
<evidence type="ECO:0000259" key="1">
    <source>
        <dbReference type="Pfam" id="PF14300"/>
    </source>
</evidence>
<dbReference type="EMBL" id="BAABWH010000003">
    <property type="protein sequence ID" value="GAA6145376.1"/>
    <property type="molecule type" value="Genomic_DNA"/>
</dbReference>
<accession>A0ABP9ZZ13</accession>
<protein>
    <recommendedName>
        <fullName evidence="1">DNA mimic protein DMP19 C-terminal domain-containing protein</fullName>
    </recommendedName>
</protein>
<evidence type="ECO:0000313" key="2">
    <source>
        <dbReference type="EMBL" id="GAA6145376.1"/>
    </source>
</evidence>
<feature type="domain" description="DNA mimic protein DMP19 C-terminal" evidence="1">
    <location>
        <begin position="35"/>
        <end position="149"/>
    </location>
</feature>
<gene>
    <name evidence="2" type="ORF">NBRC116585_14940</name>
</gene>
<dbReference type="InterPro" id="IPR025402">
    <property type="entry name" value="DMP19_C"/>
</dbReference>
<dbReference type="Proteomes" id="UP001481413">
    <property type="component" value="Unassembled WGS sequence"/>
</dbReference>
<organism evidence="2 3">
    <name type="scientific">Thalassolituus maritimus</name>
    <dbReference type="NCBI Taxonomy" id="484498"/>
    <lineage>
        <taxon>Bacteria</taxon>
        <taxon>Pseudomonadati</taxon>
        <taxon>Pseudomonadota</taxon>
        <taxon>Gammaproteobacteria</taxon>
        <taxon>Oceanospirillales</taxon>
        <taxon>Oceanospirillaceae</taxon>
        <taxon>Thalassolituus</taxon>
    </lineage>
</organism>
<name>A0ABP9ZZ13_9GAMM</name>
<dbReference type="Pfam" id="PF14300">
    <property type="entry name" value="DMP19"/>
    <property type="match status" value="1"/>
</dbReference>